<evidence type="ECO:0000313" key="4">
    <source>
        <dbReference type="EMBL" id="APC49203.1"/>
    </source>
</evidence>
<sequence length="519" mass="59696">MIYELKIVLKDVGLPVYRDIQLDGQTTFEELHEIIQVAFEWSASHLFGFFVARTNGKEVKRIRMTSKDDPNESFWSPSIKQSSTYYIEEENIAGWFQVVGDQINYVYDYGDDWQHEITLTKIIQPKEGDSYPRCINAKNIAPPEDSRGELLAGDINLEFADSKKLVEKVNNDLEVVFADEAIYPDIWEEVLKTAKEFHRQKPWKNFRDDEVFTIVDPVTKENLFCSVLGAGEETFGLAVYIGQAGLQSLIETATGGRDSFSIMLKQRSLLLSFEDREDLARNEYKFIKSFNTNFRGKKAWPLFISYVPGYNPWEIDAEEARLLIVAMSQTLEVLKEIKSGLELPGFFEGSSIVKVPCEQAGNIIFQNEIWDIERLIHEQTDSQVELEISELSIKRLKKNTERIKAEIEFNLQYVDLPVQEDPNERPRFPVLSIAADHTQGMVIYQDLLDTTIENKTAQQQLVNLFQTIEGIPDLLYMNEQTFHQIEPLVDELNLSVEITQELTIINELVNGLHNSIPPF</sequence>
<dbReference type="InterPro" id="IPR012912">
    <property type="entry name" value="Plasmid_pRiA4b_Orf3-like"/>
</dbReference>
<organism evidence="4 5">
    <name type="scientific">Virgibacillus halodenitrificans</name>
    <name type="common">Bacillus halodenitrificans</name>
    <dbReference type="NCBI Taxonomy" id="1482"/>
    <lineage>
        <taxon>Bacteria</taxon>
        <taxon>Bacillati</taxon>
        <taxon>Bacillota</taxon>
        <taxon>Bacilli</taxon>
        <taxon>Bacillales</taxon>
        <taxon>Bacillaceae</taxon>
        <taxon>Virgibacillus</taxon>
    </lineage>
</organism>
<gene>
    <name evidence="4" type="ORF">BME96_13800</name>
</gene>
<dbReference type="GeneID" id="71515481"/>
<evidence type="ECO:0000259" key="1">
    <source>
        <dbReference type="Pfam" id="PF07929"/>
    </source>
</evidence>
<dbReference type="Proteomes" id="UP000182945">
    <property type="component" value="Chromosome"/>
</dbReference>
<dbReference type="Pfam" id="PF22007">
    <property type="entry name" value="DUF6930"/>
    <property type="match status" value="1"/>
</dbReference>
<evidence type="ECO:0000313" key="5">
    <source>
        <dbReference type="Proteomes" id="UP000182945"/>
    </source>
</evidence>
<reference evidence="4 5" key="1">
    <citation type="submission" date="2016-11" db="EMBL/GenBank/DDBJ databases">
        <title>Complete genome sequencing of Virgibacillus halodenitrificans PDB-F2.</title>
        <authorList>
            <person name="Sun Z."/>
            <person name="Zhou Y."/>
            <person name="Li H."/>
        </authorList>
    </citation>
    <scope>NUCLEOTIDE SEQUENCE [LARGE SCALE GENOMIC DNA]</scope>
    <source>
        <strain evidence="4 5">PDB-F2</strain>
    </source>
</reference>
<proteinExistence type="predicted"/>
<feature type="domain" description="DUF7309" evidence="3">
    <location>
        <begin position="187"/>
        <end position="342"/>
    </location>
</feature>
<protein>
    <submittedName>
        <fullName evidence="4">Uncharacterized protein</fullName>
    </submittedName>
</protein>
<dbReference type="KEGG" id="vhl:BME96_13800"/>
<dbReference type="PANTHER" id="PTHR41878">
    <property type="entry name" value="LEXA REPRESSOR-RELATED"/>
    <property type="match status" value="1"/>
</dbReference>
<dbReference type="InterPro" id="IPR055733">
    <property type="entry name" value="DUF7309"/>
</dbReference>
<evidence type="ECO:0000259" key="3">
    <source>
        <dbReference type="Pfam" id="PF23988"/>
    </source>
</evidence>
<dbReference type="Pfam" id="PF07929">
    <property type="entry name" value="PRiA4_ORF3"/>
    <property type="match status" value="1"/>
</dbReference>
<dbReference type="SUPFAM" id="SSF159941">
    <property type="entry name" value="MM3350-like"/>
    <property type="match status" value="1"/>
</dbReference>
<dbReference type="AlphaFoldDB" id="A0AAC9J280"/>
<accession>A0AAC9J280</accession>
<dbReference type="Pfam" id="PF23988">
    <property type="entry name" value="DUF7309"/>
    <property type="match status" value="1"/>
</dbReference>
<evidence type="ECO:0000259" key="2">
    <source>
        <dbReference type="Pfam" id="PF22007"/>
    </source>
</evidence>
<dbReference type="Gene3D" id="3.10.290.30">
    <property type="entry name" value="MM3350-like"/>
    <property type="match status" value="1"/>
</dbReference>
<dbReference type="RefSeq" id="WP_071649341.1">
    <property type="nucleotide sequence ID" value="NZ_CP017962.1"/>
</dbReference>
<dbReference type="EMBL" id="CP017962">
    <property type="protein sequence ID" value="APC49203.1"/>
    <property type="molecule type" value="Genomic_DNA"/>
</dbReference>
<feature type="domain" description="Plasmid pRiA4b Orf3-like" evidence="1">
    <location>
        <begin position="2"/>
        <end position="148"/>
    </location>
</feature>
<dbReference type="PANTHER" id="PTHR41878:SF1">
    <property type="entry name" value="TNPR PROTEIN"/>
    <property type="match status" value="1"/>
</dbReference>
<dbReference type="InterPro" id="IPR024047">
    <property type="entry name" value="MM3350-like_sf"/>
</dbReference>
<name>A0AAC9J280_VIRHA</name>
<feature type="domain" description="DUF6930" evidence="2">
    <location>
        <begin position="393"/>
        <end position="512"/>
    </location>
</feature>
<dbReference type="InterPro" id="IPR054216">
    <property type="entry name" value="DUF6930"/>
</dbReference>